<dbReference type="InterPro" id="IPR027268">
    <property type="entry name" value="Peptidase_M4/M1_CTD_sf"/>
</dbReference>
<gene>
    <name evidence="2" type="ORF">GCM10007884_38100</name>
    <name evidence="3" type="ORF">GGR33_004040</name>
</gene>
<sequence length="326" mass="34518">MALLKPTRTTFLLGGAVALLAASLKGGAGAGSEFLSGEGMPYAAFDRLPKTDLPVKGGTVHVGFAPGTLDLSRQETIAWIERSARAVSAYYGRFPVASLRLLIVPVGGSGVRGGTTWGYRGAAIRILLGSEADAADLTRDWMMVHEMVHTALPEMDQRSNWLSEGLAVYIEPIARVQAGDLTPEKIWADMVRDMPSGLPGRGDGGLEGVQSWGRTYWGGALFCLLADVGIRKGTNNRLGLRDAMRGVLAAGGSHEVDWPVRRVLATADKAVGLSVLADLYATMGSRPVTPDLPGLWRDLGIRQAGDGVSFDDAAPLAAIRNAITRP</sequence>
<dbReference type="RefSeq" id="WP_246413303.1">
    <property type="nucleotide sequence ID" value="NZ_BSPG01000028.1"/>
</dbReference>
<feature type="chain" id="PRO_5031451337" description="Peptidase M61 catalytic domain-containing protein" evidence="1">
    <location>
        <begin position="31"/>
        <end position="326"/>
    </location>
</feature>
<dbReference type="Gene3D" id="1.10.390.10">
    <property type="entry name" value="Neutral Protease Domain 2"/>
    <property type="match status" value="1"/>
</dbReference>
<evidence type="ECO:0000313" key="3">
    <source>
        <dbReference type="EMBL" id="MBB3904517.1"/>
    </source>
</evidence>
<evidence type="ECO:0000313" key="4">
    <source>
        <dbReference type="Proteomes" id="UP000517759"/>
    </source>
</evidence>
<evidence type="ECO:0008006" key="6">
    <source>
        <dbReference type="Google" id="ProtNLM"/>
    </source>
</evidence>
<reference evidence="3 4" key="3">
    <citation type="submission" date="2020-08" db="EMBL/GenBank/DDBJ databases">
        <title>Genomic Encyclopedia of Type Strains, Phase IV (KMG-IV): sequencing the most valuable type-strain genomes for metagenomic binning, comparative biology and taxonomic classification.</title>
        <authorList>
            <person name="Goeker M."/>
        </authorList>
    </citation>
    <scope>NUCLEOTIDE SEQUENCE [LARGE SCALE GENOMIC DNA]</scope>
    <source>
        <strain evidence="3 4">DSM 24105</strain>
    </source>
</reference>
<protein>
    <recommendedName>
        <fullName evidence="6">Peptidase M61 catalytic domain-containing protein</fullName>
    </recommendedName>
</protein>
<name>A0A7W6ARE2_9HYPH</name>
<evidence type="ECO:0000313" key="5">
    <source>
        <dbReference type="Proteomes" id="UP001156881"/>
    </source>
</evidence>
<dbReference type="AlphaFoldDB" id="A0A7W6ARE2"/>
<proteinExistence type="predicted"/>
<comment type="caution">
    <text evidence="3">The sequence shown here is derived from an EMBL/GenBank/DDBJ whole genome shotgun (WGS) entry which is preliminary data.</text>
</comment>
<organism evidence="3 4">
    <name type="scientific">Methylobacterium brachythecii</name>
    <dbReference type="NCBI Taxonomy" id="1176177"/>
    <lineage>
        <taxon>Bacteria</taxon>
        <taxon>Pseudomonadati</taxon>
        <taxon>Pseudomonadota</taxon>
        <taxon>Alphaproteobacteria</taxon>
        <taxon>Hyphomicrobiales</taxon>
        <taxon>Methylobacteriaceae</taxon>
        <taxon>Methylobacterium</taxon>
    </lineage>
</organism>
<reference evidence="5" key="2">
    <citation type="journal article" date="2019" name="Int. J. Syst. Evol. Microbiol.">
        <title>The Global Catalogue of Microorganisms (GCM) 10K type strain sequencing project: providing services to taxonomists for standard genome sequencing and annotation.</title>
        <authorList>
            <consortium name="The Broad Institute Genomics Platform"/>
            <consortium name="The Broad Institute Genome Sequencing Center for Infectious Disease"/>
            <person name="Wu L."/>
            <person name="Ma J."/>
        </authorList>
    </citation>
    <scope>NUCLEOTIDE SEQUENCE [LARGE SCALE GENOMIC DNA]</scope>
    <source>
        <strain evidence="5">NBRC 107710</strain>
    </source>
</reference>
<dbReference type="Proteomes" id="UP000517759">
    <property type="component" value="Unassembled WGS sequence"/>
</dbReference>
<dbReference type="EMBL" id="BSPG01000028">
    <property type="protein sequence ID" value="GLS45819.1"/>
    <property type="molecule type" value="Genomic_DNA"/>
</dbReference>
<evidence type="ECO:0000313" key="2">
    <source>
        <dbReference type="EMBL" id="GLS45819.1"/>
    </source>
</evidence>
<evidence type="ECO:0000256" key="1">
    <source>
        <dbReference type="SAM" id="SignalP"/>
    </source>
</evidence>
<keyword evidence="1" id="KW-0732">Signal</keyword>
<accession>A0A7W6ARE2</accession>
<reference evidence="2" key="4">
    <citation type="submission" date="2023-01" db="EMBL/GenBank/DDBJ databases">
        <title>Draft genome sequence of Methylobacterium brachythecii strain NBRC 107710.</title>
        <authorList>
            <person name="Sun Q."/>
            <person name="Mori K."/>
        </authorList>
    </citation>
    <scope>NUCLEOTIDE SEQUENCE</scope>
    <source>
        <strain evidence="2">NBRC 107710</strain>
    </source>
</reference>
<dbReference type="Proteomes" id="UP001156881">
    <property type="component" value="Unassembled WGS sequence"/>
</dbReference>
<feature type="signal peptide" evidence="1">
    <location>
        <begin position="1"/>
        <end position="30"/>
    </location>
</feature>
<keyword evidence="5" id="KW-1185">Reference proteome</keyword>
<reference evidence="2" key="1">
    <citation type="journal article" date="2014" name="Int. J. Syst. Evol. Microbiol.">
        <title>Complete genome of a new Firmicutes species belonging to the dominant human colonic microbiota ('Ruminococcus bicirculans') reveals two chromosomes and a selective capacity to utilize plant glucans.</title>
        <authorList>
            <consortium name="NISC Comparative Sequencing Program"/>
            <person name="Wegmann U."/>
            <person name="Louis P."/>
            <person name="Goesmann A."/>
            <person name="Henrissat B."/>
            <person name="Duncan S.H."/>
            <person name="Flint H.J."/>
        </authorList>
    </citation>
    <scope>NUCLEOTIDE SEQUENCE</scope>
    <source>
        <strain evidence="2">NBRC 107710</strain>
    </source>
</reference>
<dbReference type="EMBL" id="JACIDN010000008">
    <property type="protein sequence ID" value="MBB3904517.1"/>
    <property type="molecule type" value="Genomic_DNA"/>
</dbReference>